<proteinExistence type="predicted"/>
<reference evidence="1 2" key="1">
    <citation type="submission" date="2019-03" db="EMBL/GenBank/DDBJ databases">
        <title>Draft Genome Sequence of Massilia arenosa sp. nov., a Novel Massilia Species Isolated from a Sandy-loam Maize Soil.</title>
        <authorList>
            <person name="Raths R."/>
            <person name="Peta V."/>
            <person name="Bucking H."/>
        </authorList>
    </citation>
    <scope>NUCLEOTIDE SEQUENCE [LARGE SCALE GENOMIC DNA]</scope>
    <source>
        <strain evidence="1 2">MC02</strain>
    </source>
</reference>
<accession>A0A4Y9SPS3</accession>
<dbReference type="RefSeq" id="WP_220433390.1">
    <property type="nucleotide sequence ID" value="NZ_SPVF01000069.1"/>
</dbReference>
<evidence type="ECO:0000313" key="1">
    <source>
        <dbReference type="EMBL" id="TFW26006.1"/>
    </source>
</evidence>
<dbReference type="EMBL" id="SPVF01000069">
    <property type="protein sequence ID" value="TFW26006.1"/>
    <property type="molecule type" value="Genomic_DNA"/>
</dbReference>
<keyword evidence="2" id="KW-1185">Reference proteome</keyword>
<gene>
    <name evidence="1" type="ORF">E4L96_04665</name>
</gene>
<name>A0A4Y9SPS3_9BURK</name>
<dbReference type="Proteomes" id="UP000298438">
    <property type="component" value="Unassembled WGS sequence"/>
</dbReference>
<comment type="caution">
    <text evidence="1">The sequence shown here is derived from an EMBL/GenBank/DDBJ whole genome shotgun (WGS) entry which is preliminary data.</text>
</comment>
<feature type="non-terminal residue" evidence="1">
    <location>
        <position position="105"/>
    </location>
</feature>
<protein>
    <submittedName>
        <fullName evidence="1">Uncharacterized protein</fullName>
    </submittedName>
</protein>
<dbReference type="AlphaFoldDB" id="A0A4Y9SPS3"/>
<organism evidence="1 2">
    <name type="scientific">Zemynaea arenosa</name>
    <dbReference type="NCBI Taxonomy" id="2561931"/>
    <lineage>
        <taxon>Bacteria</taxon>
        <taxon>Pseudomonadati</taxon>
        <taxon>Pseudomonadota</taxon>
        <taxon>Betaproteobacteria</taxon>
        <taxon>Burkholderiales</taxon>
        <taxon>Oxalobacteraceae</taxon>
        <taxon>Telluria group</taxon>
        <taxon>Zemynaea</taxon>
    </lineage>
</organism>
<evidence type="ECO:0000313" key="2">
    <source>
        <dbReference type="Proteomes" id="UP000298438"/>
    </source>
</evidence>
<sequence length="105" mass="10189">MYFMQIARLPLCIATDYAVLMSDQEGSMEAASKAQATFGDGDIGAPGGDDGQVGGAAQAWAGRGESGVGVRADGVAQAAAGRGEAVVGTRAEGAAQAGAARGEAG</sequence>